<organism evidence="1 2">
    <name type="scientific">Oxytricha trifallax</name>
    <dbReference type="NCBI Taxonomy" id="1172189"/>
    <lineage>
        <taxon>Eukaryota</taxon>
        <taxon>Sar</taxon>
        <taxon>Alveolata</taxon>
        <taxon>Ciliophora</taxon>
        <taxon>Intramacronucleata</taxon>
        <taxon>Spirotrichea</taxon>
        <taxon>Stichotrichia</taxon>
        <taxon>Sporadotrichida</taxon>
        <taxon>Oxytrichidae</taxon>
        <taxon>Oxytrichinae</taxon>
        <taxon>Oxytricha</taxon>
    </lineage>
</organism>
<gene>
    <name evidence="1" type="ORF">OXYTRIMIC_124</name>
</gene>
<accession>A0A073IBC6</accession>
<evidence type="ECO:0000313" key="2">
    <source>
        <dbReference type="Proteomes" id="UP000053232"/>
    </source>
</evidence>
<keyword evidence="2" id="KW-1185">Reference proteome</keyword>
<dbReference type="Proteomes" id="UP000053232">
    <property type="component" value="Unassembled WGS sequence"/>
</dbReference>
<protein>
    <submittedName>
        <fullName evidence="1">Uncharacterized protein</fullName>
    </submittedName>
</protein>
<comment type="caution">
    <text evidence="1">The sequence shown here is derived from an EMBL/GenBank/DDBJ whole genome shotgun (WGS) entry which is preliminary data.</text>
</comment>
<dbReference type="EMBL" id="ARYC01005799">
    <property type="protein sequence ID" value="KEJ82717.1"/>
    <property type="molecule type" value="Genomic_DNA"/>
</dbReference>
<dbReference type="AlphaFoldDB" id="A0A073IBC6"/>
<evidence type="ECO:0000313" key="1">
    <source>
        <dbReference type="EMBL" id="KEJ82717.1"/>
    </source>
</evidence>
<name>A0A073IBC6_9SPIT</name>
<sequence>MEKALVRKFEDRKRARRRGVREDELWSEKQRCHWEEINQQWRHDDMIPGNHIMEDTMETCTKQIEELQFSLVRLNYLILPPINMREHGIAQMEKTIGTMNWKLTIANTGEKWKRLRGLLFQFTVNAPQRIAKIGSQ</sequence>
<proteinExistence type="predicted"/>
<reference evidence="2" key="1">
    <citation type="journal article" date="2014" name="Cell">
        <title>The Architecture of a Scrambled Genome Reveals Massive Levels of Genomic Rearrangement during Development.</title>
        <authorList>
            <person name="Chen X."/>
            <person name="Bracht J.R."/>
            <person name="Goldman A.D."/>
            <person name="Dolzhenko E."/>
            <person name="Clay D.M."/>
            <person name="Swart E.C."/>
            <person name="Perlman D.H."/>
            <person name="Doak T.G."/>
            <person name="Stuart A."/>
            <person name="Amemiya C.T."/>
            <person name="Sebra R.P."/>
            <person name="Landweber L.F."/>
        </authorList>
    </citation>
    <scope>NUCLEOTIDE SEQUENCE [LARGE SCALE GENOMIC DNA]</scope>
    <source>
        <strain evidence="2">JRB310</strain>
    </source>
</reference>